<organism evidence="4 5">
    <name type="scientific">Yoonia maricola</name>
    <dbReference type="NCBI Taxonomy" id="420999"/>
    <lineage>
        <taxon>Bacteria</taxon>
        <taxon>Pseudomonadati</taxon>
        <taxon>Pseudomonadota</taxon>
        <taxon>Alphaproteobacteria</taxon>
        <taxon>Rhodobacterales</taxon>
        <taxon>Paracoccaceae</taxon>
        <taxon>Yoonia</taxon>
    </lineage>
</organism>
<dbReference type="RefSeq" id="WP_100368307.1">
    <property type="nucleotide sequence ID" value="NZ_PGTY01000002.1"/>
</dbReference>
<dbReference type="SUPFAM" id="SSF51735">
    <property type="entry name" value="NAD(P)-binding Rossmann-fold domains"/>
    <property type="match status" value="1"/>
</dbReference>
<evidence type="ECO:0000256" key="3">
    <source>
        <dbReference type="RuleBase" id="RU000363"/>
    </source>
</evidence>
<evidence type="ECO:0000313" key="4">
    <source>
        <dbReference type="EMBL" id="PJI85971.1"/>
    </source>
</evidence>
<reference evidence="4 5" key="1">
    <citation type="submission" date="2017-11" db="EMBL/GenBank/DDBJ databases">
        <title>Genomic Encyclopedia of Archaeal and Bacterial Type Strains, Phase II (KMG-II): From Individual Species to Whole Genera.</title>
        <authorList>
            <person name="Goeker M."/>
        </authorList>
    </citation>
    <scope>NUCLEOTIDE SEQUENCE [LARGE SCALE GENOMIC DNA]</scope>
    <source>
        <strain evidence="4 5">DSM 29128</strain>
    </source>
</reference>
<dbReference type="Gene3D" id="3.40.50.720">
    <property type="entry name" value="NAD(P)-binding Rossmann-like Domain"/>
    <property type="match status" value="1"/>
</dbReference>
<dbReference type="PANTHER" id="PTHR43976:SF16">
    <property type="entry name" value="SHORT-CHAIN DEHYDROGENASE_REDUCTASE FAMILY PROTEIN"/>
    <property type="match status" value="1"/>
</dbReference>
<keyword evidence="5" id="KW-1185">Reference proteome</keyword>
<dbReference type="AlphaFoldDB" id="A0A2M8W4X2"/>
<keyword evidence="2" id="KW-0560">Oxidoreductase</keyword>
<dbReference type="InterPro" id="IPR036291">
    <property type="entry name" value="NAD(P)-bd_dom_sf"/>
</dbReference>
<dbReference type="Proteomes" id="UP000228531">
    <property type="component" value="Unassembled WGS sequence"/>
</dbReference>
<evidence type="ECO:0000313" key="5">
    <source>
        <dbReference type="Proteomes" id="UP000228531"/>
    </source>
</evidence>
<protein>
    <submittedName>
        <fullName evidence="4">Short-subunit dehydrogenase</fullName>
    </submittedName>
</protein>
<comment type="similarity">
    <text evidence="1 3">Belongs to the short-chain dehydrogenases/reductases (SDR) family.</text>
</comment>
<name>A0A2M8W4X2_9RHOB</name>
<evidence type="ECO:0000256" key="1">
    <source>
        <dbReference type="ARBA" id="ARBA00006484"/>
    </source>
</evidence>
<dbReference type="PRINTS" id="PR00080">
    <property type="entry name" value="SDRFAMILY"/>
</dbReference>
<accession>A0A2M8W4X2</accession>
<dbReference type="PANTHER" id="PTHR43976">
    <property type="entry name" value="SHORT CHAIN DEHYDROGENASE"/>
    <property type="match status" value="1"/>
</dbReference>
<gene>
    <name evidence="4" type="ORF">BC777_2325</name>
</gene>
<dbReference type="CDD" id="cd05374">
    <property type="entry name" value="17beta-HSD-like_SDR_c"/>
    <property type="match status" value="1"/>
</dbReference>
<dbReference type="InterPro" id="IPR051911">
    <property type="entry name" value="SDR_oxidoreductase"/>
</dbReference>
<sequence>MNTVLITGCSSGFGLETALFFLDKGWSVIATMRTPREDLFPPSDRLRVLPLDTTDQDSIAAAINAAGPIDVLVNNAGIGMLSAVEGTDMAQIRAIFETNTLGTIAMTKAVLPAFRQRRSGVIVNVNTSTTIKPFPLFSFYSASKAAIIAFSDCLALEMAEFGVSVKVVIPGQAETRFADNAQSRSSDGIPAAYAGFADRALANLAAPSATTRIEDVTEAIWRAATDPDCPDHLPTGADVWALANAATHTSSPQTN</sequence>
<dbReference type="EMBL" id="PGTY01000002">
    <property type="protein sequence ID" value="PJI85971.1"/>
    <property type="molecule type" value="Genomic_DNA"/>
</dbReference>
<dbReference type="PRINTS" id="PR00081">
    <property type="entry name" value="GDHRDH"/>
</dbReference>
<dbReference type="InterPro" id="IPR002347">
    <property type="entry name" value="SDR_fam"/>
</dbReference>
<dbReference type="Pfam" id="PF00106">
    <property type="entry name" value="adh_short"/>
    <property type="match status" value="1"/>
</dbReference>
<proteinExistence type="inferred from homology"/>
<comment type="caution">
    <text evidence="4">The sequence shown here is derived from an EMBL/GenBank/DDBJ whole genome shotgun (WGS) entry which is preliminary data.</text>
</comment>
<dbReference type="OrthoDB" id="9793825at2"/>
<dbReference type="GO" id="GO:0016491">
    <property type="term" value="F:oxidoreductase activity"/>
    <property type="evidence" value="ECO:0007669"/>
    <property type="project" value="UniProtKB-KW"/>
</dbReference>
<evidence type="ECO:0000256" key="2">
    <source>
        <dbReference type="ARBA" id="ARBA00023002"/>
    </source>
</evidence>